<dbReference type="Pfam" id="PF11871">
    <property type="entry name" value="DUF3391"/>
    <property type="match status" value="1"/>
</dbReference>
<evidence type="ECO:0000313" key="2">
    <source>
        <dbReference type="EMBL" id="TQV74736.1"/>
    </source>
</evidence>
<dbReference type="AlphaFoldDB" id="A0A545TC17"/>
<keyword evidence="3" id="KW-1185">Reference proteome</keyword>
<dbReference type="GO" id="GO:0008081">
    <property type="term" value="F:phosphoric diester hydrolase activity"/>
    <property type="evidence" value="ECO:0007669"/>
    <property type="project" value="UniProtKB-ARBA"/>
</dbReference>
<reference evidence="2 3" key="1">
    <citation type="submission" date="2019-06" db="EMBL/GenBank/DDBJ databases">
        <title>Draft genome of Aliikangiella marina GYP-15.</title>
        <authorList>
            <person name="Wang G."/>
        </authorList>
    </citation>
    <scope>NUCLEOTIDE SEQUENCE [LARGE SCALE GENOMIC DNA]</scope>
    <source>
        <strain evidence="2 3">GYP-15</strain>
    </source>
</reference>
<name>A0A545TC17_9GAMM</name>
<comment type="caution">
    <text evidence="2">The sequence shown here is derived from an EMBL/GenBank/DDBJ whole genome shotgun (WGS) entry which is preliminary data.</text>
</comment>
<dbReference type="InterPro" id="IPR037522">
    <property type="entry name" value="HD_GYP_dom"/>
</dbReference>
<protein>
    <submittedName>
        <fullName evidence="2">HD-GYP domain-containing protein</fullName>
    </submittedName>
</protein>
<dbReference type="PROSITE" id="PS51832">
    <property type="entry name" value="HD_GYP"/>
    <property type="match status" value="1"/>
</dbReference>
<sequence>MSTELDEKQVFVDELEIGMFVTRLDRPWEETEFLLQGFLIETPEDLEALASQCRYVFIERKSRIVKSPPIFGKVERRKQKLGLFARAKKALKKKTASTQSAHLASTAQPQSAPQNKVTYINKVTVDKEFNSAKQSYTYAKLTAKNIMEGIRIGRTIDINECRKAVDQIVDSIIRNSNALVWLSKLKSKDEYTAEHAINVCILSVAFARYLGFEEKEIRKVGLCGLLHDVGKAKIPDEILLKEGRFTDDEFELMKSHSLLGRDLLMTMPDIDLIAIDVAYCHHERPDESGYPRGLKRHQIPYYAMLIAITDAYDAITSSRCYDDGRSSMEALDIIYKNRGRQFDEELALEFIKCIGVYPPGSIVEMTNGEVGIVIATNPEVKLRPRLVIVLDENKNKCHQKVVNLLNNPVDSSGNLYNISSELPNGKFGVDIRQYLKKGLKLSK</sequence>
<dbReference type="CDD" id="cd00077">
    <property type="entry name" value="HDc"/>
    <property type="match status" value="1"/>
</dbReference>
<organism evidence="2 3">
    <name type="scientific">Aliikangiella marina</name>
    <dbReference type="NCBI Taxonomy" id="1712262"/>
    <lineage>
        <taxon>Bacteria</taxon>
        <taxon>Pseudomonadati</taxon>
        <taxon>Pseudomonadota</taxon>
        <taxon>Gammaproteobacteria</taxon>
        <taxon>Oceanospirillales</taxon>
        <taxon>Pleioneaceae</taxon>
        <taxon>Aliikangiella</taxon>
    </lineage>
</organism>
<gene>
    <name evidence="2" type="ORF">FLL45_07175</name>
</gene>
<dbReference type="InterPro" id="IPR003607">
    <property type="entry name" value="HD/PDEase_dom"/>
</dbReference>
<dbReference type="SUPFAM" id="SSF109604">
    <property type="entry name" value="HD-domain/PDEase-like"/>
    <property type="match status" value="1"/>
</dbReference>
<dbReference type="RefSeq" id="WP_142941355.1">
    <property type="nucleotide sequence ID" value="NZ_VIKR01000002.1"/>
</dbReference>
<evidence type="ECO:0000259" key="1">
    <source>
        <dbReference type="PROSITE" id="PS51832"/>
    </source>
</evidence>
<dbReference type="SMART" id="SM00471">
    <property type="entry name" value="HDc"/>
    <property type="match status" value="1"/>
</dbReference>
<dbReference type="PANTHER" id="PTHR43155:SF2">
    <property type="entry name" value="CYCLIC DI-GMP PHOSPHODIESTERASE PA4108"/>
    <property type="match status" value="1"/>
</dbReference>
<feature type="domain" description="HD-GYP" evidence="1">
    <location>
        <begin position="170"/>
        <end position="366"/>
    </location>
</feature>
<dbReference type="Proteomes" id="UP000317839">
    <property type="component" value="Unassembled WGS sequence"/>
</dbReference>
<dbReference type="OrthoDB" id="9816273at2"/>
<dbReference type="Pfam" id="PF13487">
    <property type="entry name" value="HD_5"/>
    <property type="match status" value="1"/>
</dbReference>
<dbReference type="PANTHER" id="PTHR43155">
    <property type="entry name" value="CYCLIC DI-GMP PHOSPHODIESTERASE PA4108-RELATED"/>
    <property type="match status" value="1"/>
</dbReference>
<dbReference type="EMBL" id="VIKR01000002">
    <property type="protein sequence ID" value="TQV74736.1"/>
    <property type="molecule type" value="Genomic_DNA"/>
</dbReference>
<evidence type="ECO:0000313" key="3">
    <source>
        <dbReference type="Proteomes" id="UP000317839"/>
    </source>
</evidence>
<proteinExistence type="predicted"/>
<dbReference type="InterPro" id="IPR021812">
    <property type="entry name" value="DUF3391"/>
</dbReference>
<dbReference type="Gene3D" id="1.10.3210.10">
    <property type="entry name" value="Hypothetical protein af1432"/>
    <property type="match status" value="1"/>
</dbReference>
<accession>A0A545TC17</accession>